<dbReference type="OrthoDB" id="8416528at2"/>
<feature type="chain" id="PRO_5015766385" description="YpeB-like protein with protease inhibitory function" evidence="1">
    <location>
        <begin position="30"/>
        <end position="537"/>
    </location>
</feature>
<evidence type="ECO:0000256" key="1">
    <source>
        <dbReference type="SAM" id="SignalP"/>
    </source>
</evidence>
<dbReference type="RefSeq" id="WP_108004260.1">
    <property type="nucleotide sequence ID" value="NZ_JBHEEX010000004.1"/>
</dbReference>
<reference evidence="2 3" key="1">
    <citation type="submission" date="2018-04" db="EMBL/GenBank/DDBJ databases">
        <title>Genomic Encyclopedia of Type Strains, Phase IV (KMG-IV): sequencing the most valuable type-strain genomes for metagenomic binning, comparative biology and taxonomic classification.</title>
        <authorList>
            <person name="Goeker M."/>
        </authorList>
    </citation>
    <scope>NUCLEOTIDE SEQUENCE [LARGE SCALE GENOMIC DNA]</scope>
    <source>
        <strain evidence="2 3">DSM 7138</strain>
    </source>
</reference>
<sequence length="537" mass="58922">MKAWSFASLTILAASVLTCLLAAAPDASAAGSYLTERGEAARAVDSIIAATGRSPRLLAVRLTDRNVTVELQGEHAPANVDEWRIGIVRRFFFDFETTVGPRASDTPGLVSDTTGGFFGRDEIALERVPEVVAHAIAYARLEDEAHVQSIEIARQVSILPEPAYGEIGWSIYVTSGRESATVRADAAGNIIGGDLSNTNRARRMDLLTNSDWPKREAMAALAAIFGEDRRLREFTVRPRALSVSADHPSIAGRKEDYTWTISGVTRSPLLSPLVHGASTAELFSLKDVDLNGLERIRRIARREWGNDEARLQAMTLRRERAVRGTELRWVVHFDDGAVDGKGDGNGTVEVTPDGTVRQVDLPDSRQPRRDRLAPQAIADTLRRVAAEFPQAARFAELGFDANETRILAEDPNRPGAMAEFVADDTHVARSAMRMPWDEDFRPERLFTMEAIETFTGSGRLAEFRARAYRRLGVDDHAMPIARYTFAIGQAMGPDGTYMVPSPDGRLTMEIRVESPDGKSAGRVTYASSGEEIDVVMP</sequence>
<keyword evidence="1" id="KW-0732">Signal</keyword>
<proteinExistence type="predicted"/>
<evidence type="ECO:0000313" key="3">
    <source>
        <dbReference type="Proteomes" id="UP000241247"/>
    </source>
</evidence>
<dbReference type="EMBL" id="PZZZ01000008">
    <property type="protein sequence ID" value="PTM91971.1"/>
    <property type="molecule type" value="Genomic_DNA"/>
</dbReference>
<name>A0A2T5AZ35_MYCDI</name>
<dbReference type="AlphaFoldDB" id="A0A2T5AZ35"/>
<comment type="caution">
    <text evidence="2">The sequence shown here is derived from an EMBL/GenBank/DDBJ whole genome shotgun (WGS) entry which is preliminary data.</text>
</comment>
<accession>A0A2T5AZ35</accession>
<keyword evidence="3" id="KW-1185">Reference proteome</keyword>
<organism evidence="2 3">
    <name type="scientific">Mycoplana dimorpha</name>
    <dbReference type="NCBI Taxonomy" id="28320"/>
    <lineage>
        <taxon>Bacteria</taxon>
        <taxon>Pseudomonadati</taxon>
        <taxon>Pseudomonadota</taxon>
        <taxon>Alphaproteobacteria</taxon>
        <taxon>Hyphomicrobiales</taxon>
        <taxon>Rhizobiaceae</taxon>
        <taxon>Mycoplana</taxon>
    </lineage>
</organism>
<evidence type="ECO:0000313" key="2">
    <source>
        <dbReference type="EMBL" id="PTM91971.1"/>
    </source>
</evidence>
<dbReference type="Proteomes" id="UP000241247">
    <property type="component" value="Unassembled WGS sequence"/>
</dbReference>
<protein>
    <recommendedName>
        <fullName evidence="4">YpeB-like protein with protease inhibitory function</fullName>
    </recommendedName>
</protein>
<gene>
    <name evidence="2" type="ORF">C7449_10817</name>
</gene>
<evidence type="ECO:0008006" key="4">
    <source>
        <dbReference type="Google" id="ProtNLM"/>
    </source>
</evidence>
<feature type="signal peptide" evidence="1">
    <location>
        <begin position="1"/>
        <end position="29"/>
    </location>
</feature>